<dbReference type="Gene3D" id="3.40.50.150">
    <property type="entry name" value="Vaccinia Virus protein VP39"/>
    <property type="match status" value="1"/>
</dbReference>
<evidence type="ECO:0000256" key="5">
    <source>
        <dbReference type="ARBA" id="ARBA00022747"/>
    </source>
</evidence>
<dbReference type="InterPro" id="IPR051537">
    <property type="entry name" value="DNA_Adenine_Mtase"/>
</dbReference>
<sequence length="487" mass="55725">MNDIKLVESNEQPMKNHLLSSHERIRSIYWAIELELRGWDIRSAFVGGTVSAIVYVTFLKYISDRRDQLGLQVSDLYRYDALLNLYPNVVNQQELCEYLDDVERQLGLSQRLLQNFVLDIKSPNLDTKFLNALHIANELDFRSNDIAQIEIEELVRIVEKVIESEGKVSGLVYTPWAISTLMSEICQIKDGMSVYDPCAGCGLSLIQAIRGKDVSVFAQEQNMHIAAILEMLLIMTGVRKGAVRCDDSIWHPLTQTFNQKFDCVISEPPYMRPETSYRMSIDKNLIGQVLYYPDQKIEDTWIFIRHIVASLKENGKAAVLVPMSMLTREGSAAVSRKKLIADGYIDSVIELPANAFSNRNMKTSILILRKERPIHNIYMLDLSRGLWDEKCKTGKDGIAEITEMVLNRKIVTGASDIVETEEIVQNAYQLGVSRYVPQEIDVEQFLADSVKLYRTADKLEAKFERLCREFKEAMDDYNGYCNERKSK</sequence>
<keyword evidence="3" id="KW-0808">Transferase</keyword>
<evidence type="ECO:0000313" key="9">
    <source>
        <dbReference type="Proteomes" id="UP001644719"/>
    </source>
</evidence>
<dbReference type="RefSeq" id="WP_173769446.1">
    <property type="nucleotide sequence ID" value="NZ_JAAITS010000009.1"/>
</dbReference>
<evidence type="ECO:0000259" key="7">
    <source>
        <dbReference type="Pfam" id="PF02384"/>
    </source>
</evidence>
<keyword evidence="2 8" id="KW-0489">Methyltransferase</keyword>
<evidence type="ECO:0000256" key="3">
    <source>
        <dbReference type="ARBA" id="ARBA00022679"/>
    </source>
</evidence>
<gene>
    <name evidence="8" type="ORF">G5B17_04560</name>
</gene>
<dbReference type="EMBL" id="JAAITS010000009">
    <property type="protein sequence ID" value="NSG84720.1"/>
    <property type="molecule type" value="Genomic_DNA"/>
</dbReference>
<dbReference type="InterPro" id="IPR003356">
    <property type="entry name" value="DNA_methylase_A-5"/>
</dbReference>
<dbReference type="PANTHER" id="PTHR42933">
    <property type="entry name" value="SLR6095 PROTEIN"/>
    <property type="match status" value="1"/>
</dbReference>
<dbReference type="PRINTS" id="PR00507">
    <property type="entry name" value="N12N6MTFRASE"/>
</dbReference>
<organism evidence="8 9">
    <name type="scientific">Blautia faecis</name>
    <dbReference type="NCBI Taxonomy" id="871665"/>
    <lineage>
        <taxon>Bacteria</taxon>
        <taxon>Bacillati</taxon>
        <taxon>Bacillota</taxon>
        <taxon>Clostridia</taxon>
        <taxon>Lachnospirales</taxon>
        <taxon>Lachnospiraceae</taxon>
        <taxon>Blautia</taxon>
    </lineage>
</organism>
<dbReference type="PANTHER" id="PTHR42933:SF3">
    <property type="entry name" value="TYPE I RESTRICTION ENZYME MJAVIII METHYLASE SUBUNIT"/>
    <property type="match status" value="1"/>
</dbReference>
<feature type="domain" description="DNA methylase adenine-specific" evidence="7">
    <location>
        <begin position="158"/>
        <end position="439"/>
    </location>
</feature>
<evidence type="ECO:0000256" key="1">
    <source>
        <dbReference type="ARBA" id="ARBA00011900"/>
    </source>
</evidence>
<dbReference type="SUPFAM" id="SSF53335">
    <property type="entry name" value="S-adenosyl-L-methionine-dependent methyltransferases"/>
    <property type="match status" value="1"/>
</dbReference>
<proteinExistence type="predicted"/>
<keyword evidence="5" id="KW-0680">Restriction system</keyword>
<dbReference type="InterPro" id="IPR029063">
    <property type="entry name" value="SAM-dependent_MTases_sf"/>
</dbReference>
<dbReference type="GO" id="GO:0032259">
    <property type="term" value="P:methylation"/>
    <property type="evidence" value="ECO:0007669"/>
    <property type="project" value="UniProtKB-KW"/>
</dbReference>
<dbReference type="Proteomes" id="UP001644719">
    <property type="component" value="Unassembled WGS sequence"/>
</dbReference>
<accession>A0ABX2H645</accession>
<reference evidence="8 9" key="1">
    <citation type="journal article" date="2020" name="Cell Host Microbe">
        <title>Functional and Genomic Variation between Human-Derived Isolates of Lachnospiraceae Reveals Inter- and Intra-Species Diversity.</title>
        <authorList>
            <person name="Sorbara M.T."/>
            <person name="Littmann E.R."/>
            <person name="Fontana E."/>
            <person name="Moody T.U."/>
            <person name="Kohout C.E."/>
            <person name="Gjonbalaj M."/>
            <person name="Eaton V."/>
            <person name="Seok R."/>
            <person name="Leiner I.M."/>
            <person name="Pamer E.G."/>
        </authorList>
    </citation>
    <scope>NUCLEOTIDE SEQUENCE [LARGE SCALE GENOMIC DNA]</scope>
    <source>
        <strain evidence="8 9">MSK.17.74</strain>
    </source>
</reference>
<evidence type="ECO:0000256" key="2">
    <source>
        <dbReference type="ARBA" id="ARBA00022603"/>
    </source>
</evidence>
<evidence type="ECO:0000313" key="8">
    <source>
        <dbReference type="EMBL" id="NSG84720.1"/>
    </source>
</evidence>
<evidence type="ECO:0000256" key="6">
    <source>
        <dbReference type="ARBA" id="ARBA00047942"/>
    </source>
</evidence>
<dbReference type="EC" id="2.1.1.72" evidence="1"/>
<evidence type="ECO:0000256" key="4">
    <source>
        <dbReference type="ARBA" id="ARBA00022691"/>
    </source>
</evidence>
<keyword evidence="4" id="KW-0949">S-adenosyl-L-methionine</keyword>
<keyword evidence="9" id="KW-1185">Reference proteome</keyword>
<dbReference type="GO" id="GO:0008168">
    <property type="term" value="F:methyltransferase activity"/>
    <property type="evidence" value="ECO:0007669"/>
    <property type="project" value="UniProtKB-KW"/>
</dbReference>
<protein>
    <recommendedName>
        <fullName evidence="1">site-specific DNA-methyltransferase (adenine-specific)</fullName>
        <ecNumber evidence="1">2.1.1.72</ecNumber>
    </recommendedName>
</protein>
<comment type="catalytic activity">
    <reaction evidence="6">
        <text>a 2'-deoxyadenosine in DNA + S-adenosyl-L-methionine = an N(6)-methyl-2'-deoxyadenosine in DNA + S-adenosyl-L-homocysteine + H(+)</text>
        <dbReference type="Rhea" id="RHEA:15197"/>
        <dbReference type="Rhea" id="RHEA-COMP:12418"/>
        <dbReference type="Rhea" id="RHEA-COMP:12419"/>
        <dbReference type="ChEBI" id="CHEBI:15378"/>
        <dbReference type="ChEBI" id="CHEBI:57856"/>
        <dbReference type="ChEBI" id="CHEBI:59789"/>
        <dbReference type="ChEBI" id="CHEBI:90615"/>
        <dbReference type="ChEBI" id="CHEBI:90616"/>
        <dbReference type="EC" id="2.1.1.72"/>
    </reaction>
</comment>
<name>A0ABX2H645_9FIRM</name>
<comment type="caution">
    <text evidence="8">The sequence shown here is derived from an EMBL/GenBank/DDBJ whole genome shotgun (WGS) entry which is preliminary data.</text>
</comment>
<dbReference type="Pfam" id="PF02384">
    <property type="entry name" value="N6_Mtase"/>
    <property type="match status" value="1"/>
</dbReference>